<dbReference type="AlphaFoldDB" id="A0A1U6HXR4"/>
<keyword evidence="1" id="KW-0805">Transcription regulation</keyword>
<dbReference type="PANTHER" id="PTHR46796">
    <property type="entry name" value="HTH-TYPE TRANSCRIPTIONAL ACTIVATOR RHAS-RELATED"/>
    <property type="match status" value="1"/>
</dbReference>
<dbReference type="InterPro" id="IPR009057">
    <property type="entry name" value="Homeodomain-like_sf"/>
</dbReference>
<name>A0A1U6HXR4_9SPHN</name>
<keyword evidence="3" id="KW-0804">Transcription</keyword>
<dbReference type="Proteomes" id="UP000190989">
    <property type="component" value="Unassembled WGS sequence"/>
</dbReference>
<dbReference type="Pfam" id="PF12833">
    <property type="entry name" value="HTH_18"/>
    <property type="match status" value="1"/>
</dbReference>
<evidence type="ECO:0000256" key="3">
    <source>
        <dbReference type="ARBA" id="ARBA00023163"/>
    </source>
</evidence>
<sequence>MEFSTRVIESCALDGGRVELVEWQWPDFVEFERSERSLRVEMSLPPFATDASAWFPDIAPDKHCFMGTLVVRCPGVKIAGRCDGRLIRVVRFVFDQTETGAIMGDGVLSLGFLQGLLNIRSEALRGLLRLAHRELTNPIDRSAAALQSLFALVSIEVRRMFDRGAEAEACNRLAAWQFRRIRERIENGRTLPAVGELADLCGISPRHLHRQFLALTGKSVSAYIDACRVEQAKHLLAEPELPVKQVARQCGFDHANSFSRAFRRATGLSPREFRQRSAFATGAANDMRRKGVA</sequence>
<dbReference type="Gene3D" id="1.10.10.60">
    <property type="entry name" value="Homeodomain-like"/>
    <property type="match status" value="2"/>
</dbReference>
<dbReference type="InterPro" id="IPR020449">
    <property type="entry name" value="Tscrpt_reg_AraC-type_HTH"/>
</dbReference>
<evidence type="ECO:0000313" key="5">
    <source>
        <dbReference type="EMBL" id="SLK00582.1"/>
    </source>
</evidence>
<evidence type="ECO:0000256" key="1">
    <source>
        <dbReference type="ARBA" id="ARBA00023015"/>
    </source>
</evidence>
<dbReference type="PROSITE" id="PS01124">
    <property type="entry name" value="HTH_ARAC_FAMILY_2"/>
    <property type="match status" value="1"/>
</dbReference>
<feature type="domain" description="HTH araC/xylS-type" evidence="4">
    <location>
        <begin position="171"/>
        <end position="276"/>
    </location>
</feature>
<keyword evidence="2 5" id="KW-0238">DNA-binding</keyword>
<dbReference type="STRING" id="428990.SAMN06295987_103314"/>
<dbReference type="PRINTS" id="PR00032">
    <property type="entry name" value="HTHARAC"/>
</dbReference>
<accession>A0A1U6HXR4</accession>
<organism evidence="5 6">
    <name type="scientific">Novosphingobium mathurense</name>
    <dbReference type="NCBI Taxonomy" id="428990"/>
    <lineage>
        <taxon>Bacteria</taxon>
        <taxon>Pseudomonadati</taxon>
        <taxon>Pseudomonadota</taxon>
        <taxon>Alphaproteobacteria</taxon>
        <taxon>Sphingomonadales</taxon>
        <taxon>Sphingomonadaceae</taxon>
        <taxon>Novosphingobium</taxon>
    </lineage>
</organism>
<dbReference type="SMART" id="SM00342">
    <property type="entry name" value="HTH_ARAC"/>
    <property type="match status" value="1"/>
</dbReference>
<dbReference type="InterPro" id="IPR018062">
    <property type="entry name" value="HTH_AraC-typ_CS"/>
</dbReference>
<evidence type="ECO:0000313" key="6">
    <source>
        <dbReference type="Proteomes" id="UP000190989"/>
    </source>
</evidence>
<keyword evidence="6" id="KW-1185">Reference proteome</keyword>
<dbReference type="GO" id="GO:0003700">
    <property type="term" value="F:DNA-binding transcription factor activity"/>
    <property type="evidence" value="ECO:0007669"/>
    <property type="project" value="InterPro"/>
</dbReference>
<dbReference type="GO" id="GO:0043565">
    <property type="term" value="F:sequence-specific DNA binding"/>
    <property type="evidence" value="ECO:0007669"/>
    <property type="project" value="InterPro"/>
</dbReference>
<proteinExistence type="predicted"/>
<dbReference type="SUPFAM" id="SSF46689">
    <property type="entry name" value="Homeodomain-like"/>
    <property type="match status" value="2"/>
</dbReference>
<evidence type="ECO:0000256" key="2">
    <source>
        <dbReference type="ARBA" id="ARBA00023125"/>
    </source>
</evidence>
<dbReference type="EMBL" id="FVZE01000003">
    <property type="protein sequence ID" value="SLK00582.1"/>
    <property type="molecule type" value="Genomic_DNA"/>
</dbReference>
<dbReference type="RefSeq" id="WP_054944525.1">
    <property type="nucleotide sequence ID" value="NZ_FVZE01000003.1"/>
</dbReference>
<reference evidence="6" key="1">
    <citation type="submission" date="2017-02" db="EMBL/GenBank/DDBJ databases">
        <authorList>
            <person name="Varghese N."/>
            <person name="Submissions S."/>
        </authorList>
    </citation>
    <scope>NUCLEOTIDE SEQUENCE [LARGE SCALE GENOMIC DNA]</scope>
    <source>
        <strain evidence="6">SM117</strain>
    </source>
</reference>
<evidence type="ECO:0000259" key="4">
    <source>
        <dbReference type="PROSITE" id="PS01124"/>
    </source>
</evidence>
<protein>
    <submittedName>
        <fullName evidence="5">AraC-type DNA-binding protein</fullName>
    </submittedName>
</protein>
<gene>
    <name evidence="5" type="ORF">SAMN06295987_103314</name>
</gene>
<dbReference type="PROSITE" id="PS00041">
    <property type="entry name" value="HTH_ARAC_FAMILY_1"/>
    <property type="match status" value="1"/>
</dbReference>
<dbReference type="InterPro" id="IPR018060">
    <property type="entry name" value="HTH_AraC"/>
</dbReference>
<dbReference type="PANTHER" id="PTHR46796:SF7">
    <property type="entry name" value="ARAC FAMILY TRANSCRIPTIONAL REGULATOR"/>
    <property type="match status" value="1"/>
</dbReference>
<dbReference type="InterPro" id="IPR050204">
    <property type="entry name" value="AraC_XylS_family_regulators"/>
</dbReference>